<name>A0A7R8Z7A8_TIMDO</name>
<accession>A0A7R8Z7A8</accession>
<dbReference type="Gene3D" id="3.90.1200.10">
    <property type="match status" value="2"/>
</dbReference>
<gene>
    <name evidence="2" type="ORF">TDIB3V08_LOCUS5260</name>
</gene>
<dbReference type="Pfam" id="PF02958">
    <property type="entry name" value="EcKL"/>
    <property type="match status" value="2"/>
</dbReference>
<evidence type="ECO:0000313" key="2">
    <source>
        <dbReference type="EMBL" id="CAD7198987.1"/>
    </source>
</evidence>
<reference evidence="2" key="1">
    <citation type="submission" date="2020-11" db="EMBL/GenBank/DDBJ databases">
        <authorList>
            <person name="Tran Van P."/>
        </authorList>
    </citation>
    <scope>NUCLEOTIDE SEQUENCE</scope>
</reference>
<feature type="domain" description="CHK kinase-like" evidence="1">
    <location>
        <begin position="35"/>
        <end position="238"/>
    </location>
</feature>
<dbReference type="SMART" id="SM00587">
    <property type="entry name" value="CHK"/>
    <property type="match status" value="2"/>
</dbReference>
<dbReference type="InterPro" id="IPR015897">
    <property type="entry name" value="CHK_kinase-like"/>
</dbReference>
<dbReference type="PANTHER" id="PTHR11012:SF30">
    <property type="entry name" value="PROTEIN KINASE-LIKE DOMAIN-CONTAINING"/>
    <property type="match status" value="1"/>
</dbReference>
<dbReference type="SUPFAM" id="SSF56112">
    <property type="entry name" value="Protein kinase-like (PK-like)"/>
    <property type="match status" value="2"/>
</dbReference>
<proteinExistence type="predicted"/>
<dbReference type="PANTHER" id="PTHR11012">
    <property type="entry name" value="PROTEIN KINASE-LIKE DOMAIN-CONTAINING"/>
    <property type="match status" value="1"/>
</dbReference>
<dbReference type="InterPro" id="IPR011009">
    <property type="entry name" value="Kinase-like_dom_sf"/>
</dbReference>
<feature type="domain" description="CHK kinase-like" evidence="1">
    <location>
        <begin position="313"/>
        <end position="516"/>
    </location>
</feature>
<sequence>MPKFMEFQRRNNVKNPFNEVPRCYKSLADGENDFLVLEDLSPEGYQLFSRTKGLDFPHCTKVIHMLGRFHALSYALKDQEPDLYQELVKNSVKETYYLASNKAWYNNMLHRFCLIAMDAISKEYPNTIYEEKFKKFSEDNLYDHLVDLVQRSKEPFGAIGHGDAWACNFLYKYHKESGDGSPKLEKTRMIDFQLARFGSPVLDLSFFIYSCTSQELREAHYEELIKIYHNSLSNFLSEMGLSSEKLFPFKAFKEELVKYSRHGLGFALESVPLSLLESNEAPNIELMEGEEEVPLEDILMCYKSLADGENDFLVLEDLSPEGYQLFSRTKGLDFPHCTKVIHMLGRFHALSYALKDQEPDLYQELVKNSVKETYYLASNKAWYNNMLHRFCLIAMDAISKEYPNTIYEEKFKKFSEDNLYDHLVDLVQRSKEPFGAIGHGDAWACNFLYKYHKESGDGSPKLEKTRMIDFQLARFGSPVLDLSFFIYSCTSQELREAHYEELIKIYHNSLSNFLSEMGLSSEKLFPFKAFKEELVKYSRHGLGFALESVPLSLLESNEAPNIELMEGEEEVPLEDILNLHPIKDKAGRLRLCNVVKHAVDNNYL</sequence>
<organism evidence="2">
    <name type="scientific">Timema douglasi</name>
    <name type="common">Walking stick</name>
    <dbReference type="NCBI Taxonomy" id="61478"/>
    <lineage>
        <taxon>Eukaryota</taxon>
        <taxon>Metazoa</taxon>
        <taxon>Ecdysozoa</taxon>
        <taxon>Arthropoda</taxon>
        <taxon>Hexapoda</taxon>
        <taxon>Insecta</taxon>
        <taxon>Pterygota</taxon>
        <taxon>Neoptera</taxon>
        <taxon>Polyneoptera</taxon>
        <taxon>Phasmatodea</taxon>
        <taxon>Timematodea</taxon>
        <taxon>Timematoidea</taxon>
        <taxon>Timematidae</taxon>
        <taxon>Timema</taxon>
    </lineage>
</organism>
<dbReference type="EMBL" id="OA566487">
    <property type="protein sequence ID" value="CAD7198987.1"/>
    <property type="molecule type" value="Genomic_DNA"/>
</dbReference>
<protein>
    <recommendedName>
        <fullName evidence="1">CHK kinase-like domain-containing protein</fullName>
    </recommendedName>
</protein>
<dbReference type="AlphaFoldDB" id="A0A7R8Z7A8"/>
<dbReference type="InterPro" id="IPR004119">
    <property type="entry name" value="EcKL"/>
</dbReference>
<evidence type="ECO:0000259" key="1">
    <source>
        <dbReference type="SMART" id="SM00587"/>
    </source>
</evidence>